<evidence type="ECO:0000313" key="1">
    <source>
        <dbReference type="EMBL" id="AAV28023.1"/>
    </source>
</evidence>
<accession>Q5ZZN9</accession>
<proteinExistence type="predicted"/>
<protein>
    <submittedName>
        <fullName evidence="1">Uncharacterized protein</fullName>
    </submittedName>
</protein>
<name>Q5ZZN9_MESH2</name>
<dbReference type="Proteomes" id="UP000006822">
    <property type="component" value="Chromosome"/>
</dbReference>
<dbReference type="KEGG" id="mhy:mhp668"/>
<dbReference type="EMBL" id="AE017332">
    <property type="protein sequence ID" value="AAV28023.1"/>
    <property type="molecule type" value="Genomic_DNA"/>
</dbReference>
<evidence type="ECO:0000313" key="2">
    <source>
        <dbReference type="Proteomes" id="UP000006822"/>
    </source>
</evidence>
<dbReference type="AlphaFoldDB" id="Q5ZZN9"/>
<gene>
    <name evidence="1" type="ordered locus">mhp668</name>
</gene>
<sequence>MFLSIFWFLYSKNAFGISTFLNICNFSFLEKPLLAFDFKNLCYNLGNYHVRSPSYWKKVTRLLV</sequence>
<dbReference type="HOGENOM" id="CLU_2862989_0_0_14"/>
<reference evidence="1 2" key="1">
    <citation type="journal article" date="2004" name="J. Bacteriol.">
        <title>The genome sequence of Mycoplasma hyopneumoniae strain 232, the agent of swine mycoplasmosis.</title>
        <authorList>
            <person name="Minion F.C."/>
            <person name="Lefkowitz E.J."/>
            <person name="Madsen M.L."/>
            <person name="Cleary B.J."/>
            <person name="Swartzell S.M."/>
            <person name="Mahairas G.G."/>
        </authorList>
    </citation>
    <scope>NUCLEOTIDE SEQUENCE [LARGE SCALE GENOMIC DNA]</scope>
    <source>
        <strain evidence="1 2">232</strain>
    </source>
</reference>
<organism evidence="1 2">
    <name type="scientific">Mesomycoplasma hyopneumoniae (strain 232)</name>
    <name type="common">Mycoplasma hyopneumoniae</name>
    <dbReference type="NCBI Taxonomy" id="295358"/>
    <lineage>
        <taxon>Bacteria</taxon>
        <taxon>Bacillati</taxon>
        <taxon>Mycoplasmatota</taxon>
        <taxon>Mycoplasmoidales</taxon>
        <taxon>Metamycoplasmataceae</taxon>
        <taxon>Mesomycoplasma</taxon>
    </lineage>
</organism>